<evidence type="ECO:0000259" key="5">
    <source>
        <dbReference type="Pfam" id="PF18052"/>
    </source>
</evidence>
<feature type="domain" description="Disease resistance N-terminal" evidence="5">
    <location>
        <begin position="10"/>
        <end position="66"/>
    </location>
</feature>
<keyword evidence="2" id="KW-0547">Nucleotide-binding</keyword>
<dbReference type="GO" id="GO:0006952">
    <property type="term" value="P:defense response"/>
    <property type="evidence" value="ECO:0007669"/>
    <property type="project" value="UniProtKB-KW"/>
</dbReference>
<accession>A0A2Z6NAE4</accession>
<dbReference type="OrthoDB" id="1933539at2759"/>
<reference evidence="7" key="1">
    <citation type="journal article" date="2017" name="Front. Plant Sci.">
        <title>Climate Clever Clovers: New Paradigm to Reduce the Environmental Footprint of Ruminants by Breeding Low Methanogenic Forages Utilizing Haplotype Variation.</title>
        <authorList>
            <person name="Kaur P."/>
            <person name="Appels R."/>
            <person name="Bayer P.E."/>
            <person name="Keeble-Gagnere G."/>
            <person name="Wang J."/>
            <person name="Hirakawa H."/>
            <person name="Shirasawa K."/>
            <person name="Vercoe P."/>
            <person name="Stefanova K."/>
            <person name="Durmic Z."/>
            <person name="Nichols P."/>
            <person name="Revell C."/>
            <person name="Isobe S.N."/>
            <person name="Edwards D."/>
            <person name="Erskine W."/>
        </authorList>
    </citation>
    <scope>NUCLEOTIDE SEQUENCE [LARGE SCALE GENOMIC DNA]</scope>
    <source>
        <strain evidence="7">cv. Daliak</strain>
    </source>
</reference>
<dbReference type="Proteomes" id="UP000242715">
    <property type="component" value="Unassembled WGS sequence"/>
</dbReference>
<proteinExistence type="predicted"/>
<keyword evidence="7" id="KW-1185">Reference proteome</keyword>
<evidence type="ECO:0000256" key="1">
    <source>
        <dbReference type="ARBA" id="ARBA00022737"/>
    </source>
</evidence>
<evidence type="ECO:0000256" key="2">
    <source>
        <dbReference type="ARBA" id="ARBA00022741"/>
    </source>
</evidence>
<protein>
    <recommendedName>
        <fullName evidence="5">Disease resistance N-terminal domain-containing protein</fullName>
    </recommendedName>
</protein>
<name>A0A2Z6NAE4_TRISU</name>
<evidence type="ECO:0000256" key="3">
    <source>
        <dbReference type="ARBA" id="ARBA00022821"/>
    </source>
</evidence>
<organism evidence="6 7">
    <name type="scientific">Trifolium subterraneum</name>
    <name type="common">Subterranean clover</name>
    <dbReference type="NCBI Taxonomy" id="3900"/>
    <lineage>
        <taxon>Eukaryota</taxon>
        <taxon>Viridiplantae</taxon>
        <taxon>Streptophyta</taxon>
        <taxon>Embryophyta</taxon>
        <taxon>Tracheophyta</taxon>
        <taxon>Spermatophyta</taxon>
        <taxon>Magnoliopsida</taxon>
        <taxon>eudicotyledons</taxon>
        <taxon>Gunneridae</taxon>
        <taxon>Pentapetalae</taxon>
        <taxon>rosids</taxon>
        <taxon>fabids</taxon>
        <taxon>Fabales</taxon>
        <taxon>Fabaceae</taxon>
        <taxon>Papilionoideae</taxon>
        <taxon>50 kb inversion clade</taxon>
        <taxon>NPAAA clade</taxon>
        <taxon>Hologalegina</taxon>
        <taxon>IRL clade</taxon>
        <taxon>Trifolieae</taxon>
        <taxon>Trifolium</taxon>
    </lineage>
</organism>
<evidence type="ECO:0000313" key="6">
    <source>
        <dbReference type="EMBL" id="GAU26217.1"/>
    </source>
</evidence>
<dbReference type="EMBL" id="DF973330">
    <property type="protein sequence ID" value="GAU26217.1"/>
    <property type="molecule type" value="Genomic_DNA"/>
</dbReference>
<dbReference type="Pfam" id="PF18052">
    <property type="entry name" value="Rx_N"/>
    <property type="match status" value="1"/>
</dbReference>
<evidence type="ECO:0000256" key="4">
    <source>
        <dbReference type="SAM" id="Coils"/>
    </source>
</evidence>
<feature type="coiled-coil region" evidence="4">
    <location>
        <begin position="28"/>
        <end position="55"/>
    </location>
</feature>
<dbReference type="AlphaFoldDB" id="A0A2Z6NAE4"/>
<keyword evidence="1" id="KW-0677">Repeat</keyword>
<dbReference type="Gene3D" id="1.20.5.4130">
    <property type="match status" value="1"/>
</dbReference>
<evidence type="ECO:0000313" key="7">
    <source>
        <dbReference type="Proteomes" id="UP000242715"/>
    </source>
</evidence>
<keyword evidence="4" id="KW-0175">Coiled coil</keyword>
<dbReference type="GO" id="GO:0000166">
    <property type="term" value="F:nucleotide binding"/>
    <property type="evidence" value="ECO:0007669"/>
    <property type="project" value="UniProtKB-KW"/>
</dbReference>
<dbReference type="InterPro" id="IPR041118">
    <property type="entry name" value="Rx_N"/>
</dbReference>
<gene>
    <name evidence="6" type="ORF">TSUD_354390</name>
</gene>
<sequence>MPEQIPYGVATSIINRLASAALSEYGRINGVMDELERLKNTVESIRAVLLDADDKQEQSHAVQNWMTC</sequence>
<keyword evidence="3" id="KW-0611">Plant defense</keyword>